<evidence type="ECO:0000313" key="2">
    <source>
        <dbReference type="Proteomes" id="UP000887565"/>
    </source>
</evidence>
<keyword evidence="1" id="KW-1133">Transmembrane helix</keyword>
<name>A0A915L3J8_ROMCU</name>
<keyword evidence="1" id="KW-0812">Transmembrane</keyword>
<proteinExistence type="predicted"/>
<dbReference type="Proteomes" id="UP000887565">
    <property type="component" value="Unplaced"/>
</dbReference>
<feature type="transmembrane region" description="Helical" evidence="1">
    <location>
        <begin position="43"/>
        <end position="62"/>
    </location>
</feature>
<keyword evidence="1" id="KW-0472">Membrane</keyword>
<reference evidence="3" key="1">
    <citation type="submission" date="2022-11" db="UniProtKB">
        <authorList>
            <consortium name="WormBaseParasite"/>
        </authorList>
    </citation>
    <scope>IDENTIFICATION</scope>
</reference>
<dbReference type="AlphaFoldDB" id="A0A915L3J8"/>
<evidence type="ECO:0000313" key="3">
    <source>
        <dbReference type="WBParaSite" id="nRc.2.0.1.t45675-RA"/>
    </source>
</evidence>
<sequence length="104" mass="10939">MRFGQLTHIANKFDGENFAGRFDLAENGLVADVTVEDSGPEDFATSVVVFVVVVVVVVTALASDVDDASFAAFVVGDSIFCSVSAGDNDVLLDVTLHLTSCTHK</sequence>
<dbReference type="WBParaSite" id="nRc.2.0.1.t45675-RA">
    <property type="protein sequence ID" value="nRc.2.0.1.t45675-RA"/>
    <property type="gene ID" value="nRc.2.0.1.g45675"/>
</dbReference>
<protein>
    <submittedName>
        <fullName evidence="3">Uncharacterized protein</fullName>
    </submittedName>
</protein>
<keyword evidence="2" id="KW-1185">Reference proteome</keyword>
<organism evidence="2 3">
    <name type="scientific">Romanomermis culicivorax</name>
    <name type="common">Nematode worm</name>
    <dbReference type="NCBI Taxonomy" id="13658"/>
    <lineage>
        <taxon>Eukaryota</taxon>
        <taxon>Metazoa</taxon>
        <taxon>Ecdysozoa</taxon>
        <taxon>Nematoda</taxon>
        <taxon>Enoplea</taxon>
        <taxon>Dorylaimia</taxon>
        <taxon>Mermithida</taxon>
        <taxon>Mermithoidea</taxon>
        <taxon>Mermithidae</taxon>
        <taxon>Romanomermis</taxon>
    </lineage>
</organism>
<accession>A0A915L3J8</accession>
<evidence type="ECO:0000256" key="1">
    <source>
        <dbReference type="SAM" id="Phobius"/>
    </source>
</evidence>